<keyword evidence="3" id="KW-1185">Reference proteome</keyword>
<dbReference type="InterPro" id="IPR044730">
    <property type="entry name" value="RNase_H-like_dom_plant"/>
</dbReference>
<accession>A0A7J9HTS9</accession>
<dbReference type="Pfam" id="PF13456">
    <property type="entry name" value="RVT_3"/>
    <property type="match status" value="1"/>
</dbReference>
<gene>
    <name evidence="2" type="ORF">Gohar_026693</name>
</gene>
<dbReference type="AlphaFoldDB" id="A0A7J9HTS9"/>
<protein>
    <recommendedName>
        <fullName evidence="1">RNase H type-1 domain-containing protein</fullName>
    </recommendedName>
</protein>
<evidence type="ECO:0000313" key="2">
    <source>
        <dbReference type="EMBL" id="MBA0812754.1"/>
    </source>
</evidence>
<dbReference type="CDD" id="cd06222">
    <property type="entry name" value="RNase_H_like"/>
    <property type="match status" value="1"/>
</dbReference>
<dbReference type="PANTHER" id="PTHR47074:SF61">
    <property type="entry name" value="RNASE H TYPE-1 DOMAIN-CONTAINING PROTEIN"/>
    <property type="match status" value="1"/>
</dbReference>
<dbReference type="GO" id="GO:0003676">
    <property type="term" value="F:nucleic acid binding"/>
    <property type="evidence" value="ECO:0007669"/>
    <property type="project" value="InterPro"/>
</dbReference>
<feature type="non-terminal residue" evidence="2">
    <location>
        <position position="1"/>
    </location>
</feature>
<organism evidence="2 3">
    <name type="scientific">Gossypium harknessii</name>
    <dbReference type="NCBI Taxonomy" id="34285"/>
    <lineage>
        <taxon>Eukaryota</taxon>
        <taxon>Viridiplantae</taxon>
        <taxon>Streptophyta</taxon>
        <taxon>Embryophyta</taxon>
        <taxon>Tracheophyta</taxon>
        <taxon>Spermatophyta</taxon>
        <taxon>Magnoliopsida</taxon>
        <taxon>eudicotyledons</taxon>
        <taxon>Gunneridae</taxon>
        <taxon>Pentapetalae</taxon>
        <taxon>rosids</taxon>
        <taxon>malvids</taxon>
        <taxon>Malvales</taxon>
        <taxon>Malvaceae</taxon>
        <taxon>Malvoideae</taxon>
        <taxon>Gossypium</taxon>
    </lineage>
</organism>
<dbReference type="PANTHER" id="PTHR47074">
    <property type="entry name" value="BNAC02G40300D PROTEIN"/>
    <property type="match status" value="1"/>
</dbReference>
<dbReference type="InterPro" id="IPR052929">
    <property type="entry name" value="RNase_H-like_EbsB-rel"/>
</dbReference>
<dbReference type="Proteomes" id="UP000593560">
    <property type="component" value="Unassembled WGS sequence"/>
</dbReference>
<dbReference type="EMBL" id="JABFAD010000011">
    <property type="protein sequence ID" value="MBA0812754.1"/>
    <property type="molecule type" value="Genomic_DNA"/>
</dbReference>
<dbReference type="GO" id="GO:0004523">
    <property type="term" value="F:RNA-DNA hybrid ribonuclease activity"/>
    <property type="evidence" value="ECO:0007669"/>
    <property type="project" value="InterPro"/>
</dbReference>
<evidence type="ECO:0000313" key="3">
    <source>
        <dbReference type="Proteomes" id="UP000593560"/>
    </source>
</evidence>
<proteinExistence type="predicted"/>
<comment type="caution">
    <text evidence="2">The sequence shown here is derived from an EMBL/GenBank/DDBJ whole genome shotgun (WGS) entry which is preliminary data.</text>
</comment>
<dbReference type="InterPro" id="IPR002156">
    <property type="entry name" value="RNaseH_domain"/>
</dbReference>
<feature type="domain" description="RNase H type-1" evidence="1">
    <location>
        <begin position="55"/>
        <end position="176"/>
    </location>
</feature>
<dbReference type="InterPro" id="IPR036397">
    <property type="entry name" value="RNaseH_sf"/>
</dbReference>
<sequence>RNKLIHEKNVILPHDIIYKVESYIREVDELQRKLPTRRVDSERWRPLEFPFHKLNFDAAFNRYGKCSCTRIVVRNWEGRVVVSNIVINNNIPNSFAVKAIACLQVVNLERDLGFQEVLIEGDALSMIKKMQACDIDDSLVRAYIYDGKHKPGGSNRCDFHHIQRNANRVTDILAKEGLKRGKSTYLVGFVPLFAKHTAENDRCRRRSGDTESHDDVPLRLP</sequence>
<evidence type="ECO:0000259" key="1">
    <source>
        <dbReference type="Pfam" id="PF13456"/>
    </source>
</evidence>
<dbReference type="Gene3D" id="3.30.420.10">
    <property type="entry name" value="Ribonuclease H-like superfamily/Ribonuclease H"/>
    <property type="match status" value="1"/>
</dbReference>
<reference evidence="2 3" key="1">
    <citation type="journal article" date="2019" name="Genome Biol. Evol.">
        <title>Insights into the evolution of the New World diploid cottons (Gossypium, subgenus Houzingenia) based on genome sequencing.</title>
        <authorList>
            <person name="Grover C.E."/>
            <person name="Arick M.A. 2nd"/>
            <person name="Thrash A."/>
            <person name="Conover J.L."/>
            <person name="Sanders W.S."/>
            <person name="Peterson D.G."/>
            <person name="Frelichowski J.E."/>
            <person name="Scheffler J.A."/>
            <person name="Scheffler B.E."/>
            <person name="Wendel J.F."/>
        </authorList>
    </citation>
    <scope>NUCLEOTIDE SEQUENCE [LARGE SCALE GENOMIC DNA]</scope>
    <source>
        <strain evidence="2">0</strain>
        <tissue evidence="2">Leaf</tissue>
    </source>
</reference>
<name>A0A7J9HTS9_9ROSI</name>
<dbReference type="OrthoDB" id="999700at2759"/>